<dbReference type="HAMAP" id="MF_01804">
    <property type="entry name" value="ScpB"/>
    <property type="match status" value="1"/>
</dbReference>
<dbReference type="HOGENOM" id="CLU_045647_5_3_14"/>
<dbReference type="InterPro" id="IPR036388">
    <property type="entry name" value="WH-like_DNA-bd_sf"/>
</dbReference>
<reference evidence="7" key="1">
    <citation type="journal article" date="2013" name="Genome Announc.">
        <title>Complete genome sequence of Mycoplasma cynos strain C142.</title>
        <authorList>
            <person name="Walker C.A."/>
            <person name="Mannering S.A."/>
            <person name="Shields S."/>
            <person name="Blake D.P."/>
            <person name="Brownlie J."/>
        </authorList>
    </citation>
    <scope>NUCLEOTIDE SEQUENCE [LARGE SCALE GENOMIC DNA]</scope>
    <source>
        <strain evidence="7">C142</strain>
    </source>
</reference>
<comment type="similarity">
    <text evidence="5">Belongs to the ScpB family.</text>
</comment>
<dbReference type="eggNOG" id="COG1386">
    <property type="taxonomic scope" value="Bacteria"/>
</dbReference>
<name>L0RVK9_MYCC1</name>
<dbReference type="NCBIfam" id="TIGR00281">
    <property type="entry name" value="SMC-Scp complex subunit ScpB"/>
    <property type="match status" value="1"/>
</dbReference>
<dbReference type="KEGG" id="mcy:MCYN_0395"/>
<protein>
    <recommendedName>
        <fullName evidence="5">Segregation and condensation protein B</fullName>
    </recommendedName>
</protein>
<proteinExistence type="inferred from homology"/>
<sequence length="206" mass="23542">MLNLIQFILQEGNFIMKNKILEALLYIQGDEGLTLEQVKEVFNLNNLAEAKKVMQDFHKTFNDEDRGLKVVVYNEIYKLATRETVKEYVSKLVNIVKPNRLSNAAIEVAGIIAYKQPITRSQITKIRGGAQSDQVINTLLVKGVIEEVGISPTPGRPVLYGVTNKFYDHFRISSLRDLPKMDDFNYIDGVENEHNDFDLFSSQRED</sequence>
<organism evidence="6 7">
    <name type="scientific">Mycoplasmopsis cynos (strain C142)</name>
    <name type="common">Mycoplasma cynos</name>
    <dbReference type="NCBI Taxonomy" id="1246955"/>
    <lineage>
        <taxon>Bacteria</taxon>
        <taxon>Bacillati</taxon>
        <taxon>Mycoplasmatota</taxon>
        <taxon>Mycoplasmoidales</taxon>
        <taxon>Metamycoplasmataceae</taxon>
        <taxon>Mycoplasmopsis</taxon>
    </lineage>
</organism>
<keyword evidence="7" id="KW-1185">Reference proteome</keyword>
<evidence type="ECO:0000256" key="4">
    <source>
        <dbReference type="ARBA" id="ARBA00023306"/>
    </source>
</evidence>
<keyword evidence="3 5" id="KW-0159">Chromosome partition</keyword>
<dbReference type="Pfam" id="PF04079">
    <property type="entry name" value="SMC_ScpB"/>
    <property type="match status" value="1"/>
</dbReference>
<dbReference type="SUPFAM" id="SSF46785">
    <property type="entry name" value="Winged helix' DNA-binding domain"/>
    <property type="match status" value="2"/>
</dbReference>
<accession>L0RVK9</accession>
<dbReference type="InterPro" id="IPR036390">
    <property type="entry name" value="WH_DNA-bd_sf"/>
</dbReference>
<gene>
    <name evidence="6" type="primary">MCYN0395</name>
    <name evidence="5" type="synonym">scpB</name>
    <name evidence="6" type="ordered locus">MCYN_0395</name>
</gene>
<evidence type="ECO:0000256" key="1">
    <source>
        <dbReference type="ARBA" id="ARBA00022490"/>
    </source>
</evidence>
<dbReference type="PIRSF" id="PIRSF019345">
    <property type="entry name" value="ScpB"/>
    <property type="match status" value="1"/>
</dbReference>
<evidence type="ECO:0000313" key="7">
    <source>
        <dbReference type="Proteomes" id="UP000010466"/>
    </source>
</evidence>
<keyword evidence="2 5" id="KW-0132">Cell division</keyword>
<comment type="function">
    <text evidence="5">Participates in chromosomal partition during cell division. May act via the formation of a condensin-like complex containing Smc and ScpA that pull DNA away from mid-cell into both cell halves.</text>
</comment>
<comment type="subunit">
    <text evidence="5">Homodimer. Homodimerization may be required to stabilize the binding of ScpA to the Smc head domains. Component of a cohesin-like complex composed of ScpA, ScpB and the Smc homodimer, in which ScpA and ScpB bind to the head domain of Smc. The presence of the three proteins is required for the association of the complex with DNA.</text>
</comment>
<dbReference type="EMBL" id="HF559394">
    <property type="protein sequence ID" value="CCP24127.1"/>
    <property type="molecule type" value="Genomic_DNA"/>
</dbReference>
<dbReference type="GO" id="GO:0051304">
    <property type="term" value="P:chromosome separation"/>
    <property type="evidence" value="ECO:0007669"/>
    <property type="project" value="InterPro"/>
</dbReference>
<evidence type="ECO:0000256" key="2">
    <source>
        <dbReference type="ARBA" id="ARBA00022618"/>
    </source>
</evidence>
<comment type="subcellular location">
    <subcellularLocation>
        <location evidence="5">Cytoplasm</location>
    </subcellularLocation>
    <text evidence="5">Associated with two foci at the outer edges of the nucleoid region in young cells, and at four foci within both cell halves in older cells.</text>
</comment>
<dbReference type="GO" id="GO:0051301">
    <property type="term" value="P:cell division"/>
    <property type="evidence" value="ECO:0007669"/>
    <property type="project" value="UniProtKB-KW"/>
</dbReference>
<dbReference type="GO" id="GO:0006260">
    <property type="term" value="P:DNA replication"/>
    <property type="evidence" value="ECO:0007669"/>
    <property type="project" value="UniProtKB-UniRule"/>
</dbReference>
<dbReference type="Proteomes" id="UP000010466">
    <property type="component" value="Chromosome"/>
</dbReference>
<evidence type="ECO:0000256" key="3">
    <source>
        <dbReference type="ARBA" id="ARBA00022829"/>
    </source>
</evidence>
<evidence type="ECO:0000256" key="5">
    <source>
        <dbReference type="HAMAP-Rule" id="MF_01804"/>
    </source>
</evidence>
<keyword evidence="4 5" id="KW-0131">Cell cycle</keyword>
<dbReference type="STRING" id="1246955.MCYN_0395"/>
<dbReference type="PANTHER" id="PTHR34298">
    <property type="entry name" value="SEGREGATION AND CONDENSATION PROTEIN B"/>
    <property type="match status" value="1"/>
</dbReference>
<dbReference type="PATRIC" id="fig|1246955.3.peg.358"/>
<dbReference type="GO" id="GO:0005737">
    <property type="term" value="C:cytoplasm"/>
    <property type="evidence" value="ECO:0007669"/>
    <property type="project" value="UniProtKB-SubCell"/>
</dbReference>
<keyword evidence="1 5" id="KW-0963">Cytoplasm</keyword>
<dbReference type="Gene3D" id="1.10.10.10">
    <property type="entry name" value="Winged helix-like DNA-binding domain superfamily/Winged helix DNA-binding domain"/>
    <property type="match status" value="2"/>
</dbReference>
<dbReference type="AlphaFoldDB" id="L0RVK9"/>
<evidence type="ECO:0000313" key="6">
    <source>
        <dbReference type="EMBL" id="CCP24127.1"/>
    </source>
</evidence>
<dbReference type="PANTHER" id="PTHR34298:SF2">
    <property type="entry name" value="SEGREGATION AND CONDENSATION PROTEIN B"/>
    <property type="match status" value="1"/>
</dbReference>
<dbReference type="InterPro" id="IPR005234">
    <property type="entry name" value="ScpB_csome_segregation"/>
</dbReference>